<evidence type="ECO:0000256" key="3">
    <source>
        <dbReference type="ARBA" id="ARBA00022692"/>
    </source>
</evidence>
<dbReference type="PANTHER" id="PTHR42718:SF9">
    <property type="entry name" value="MAJOR FACILITATOR SUPERFAMILY MULTIDRUG TRANSPORTER MFSC"/>
    <property type="match status" value="1"/>
</dbReference>
<keyword evidence="6" id="KW-0046">Antibiotic resistance</keyword>
<name>A0A919B5E5_9ACTN</name>
<sequence>MRSRIRFRHELTEARWDDLGKRWRISTTGRDYAVRVLITGTGCLSETARSTAPCMWGREIRAFVMARHADLQAPALLGHVLPGDPATQRRGEDEERRAVGAWVATAAAASCAGPLLGGLLTSTLGWRAIFGALAVLAAVTAGCALNLLPRRLPRYGRPERRLDGVGIALCTAAATTALIALTAPATGAAAVSVILLAVLWHRCRHHADSVLDSGLIRNPSARSALFVLLVLFCANSMFTFLTYFALTRAHGLSPLEAPLVGLPAVTPAVFTGRWAGRR</sequence>
<dbReference type="SUPFAM" id="SSF103473">
    <property type="entry name" value="MFS general substrate transporter"/>
    <property type="match status" value="1"/>
</dbReference>
<dbReference type="AlphaFoldDB" id="A0A919B5E5"/>
<dbReference type="InterPro" id="IPR011701">
    <property type="entry name" value="MFS"/>
</dbReference>
<keyword evidence="5 7" id="KW-0472">Membrane</keyword>
<reference evidence="8" key="1">
    <citation type="journal article" date="2014" name="Int. J. Syst. Evol. Microbiol.">
        <title>Complete genome sequence of Corynebacterium casei LMG S-19264T (=DSM 44701T), isolated from a smear-ripened cheese.</title>
        <authorList>
            <consortium name="US DOE Joint Genome Institute (JGI-PGF)"/>
            <person name="Walter F."/>
            <person name="Albersmeier A."/>
            <person name="Kalinowski J."/>
            <person name="Ruckert C."/>
        </authorList>
    </citation>
    <scope>NUCLEOTIDE SEQUENCE</scope>
    <source>
        <strain evidence="8">JCM 4059</strain>
    </source>
</reference>
<dbReference type="Pfam" id="PF07690">
    <property type="entry name" value="MFS_1"/>
    <property type="match status" value="1"/>
</dbReference>
<dbReference type="GO" id="GO:0016020">
    <property type="term" value="C:membrane"/>
    <property type="evidence" value="ECO:0007669"/>
    <property type="project" value="UniProtKB-SubCell"/>
</dbReference>
<dbReference type="GO" id="GO:0022857">
    <property type="term" value="F:transmembrane transporter activity"/>
    <property type="evidence" value="ECO:0007669"/>
    <property type="project" value="InterPro"/>
</dbReference>
<keyword evidence="3 7" id="KW-0812">Transmembrane</keyword>
<keyword evidence="4 7" id="KW-1133">Transmembrane helix</keyword>
<dbReference type="Proteomes" id="UP000638313">
    <property type="component" value="Unassembled WGS sequence"/>
</dbReference>
<comment type="subcellular location">
    <subcellularLocation>
        <location evidence="1">Membrane</location>
        <topology evidence="1">Multi-pass membrane protein</topology>
    </subcellularLocation>
</comment>
<feature type="transmembrane region" description="Helical" evidence="7">
    <location>
        <begin position="187"/>
        <end position="203"/>
    </location>
</feature>
<organism evidence="8 9">
    <name type="scientific">Streptomyces mashuensis</name>
    <dbReference type="NCBI Taxonomy" id="33904"/>
    <lineage>
        <taxon>Bacteria</taxon>
        <taxon>Bacillati</taxon>
        <taxon>Actinomycetota</taxon>
        <taxon>Actinomycetes</taxon>
        <taxon>Kitasatosporales</taxon>
        <taxon>Streptomycetaceae</taxon>
        <taxon>Streptomyces</taxon>
    </lineage>
</organism>
<evidence type="ECO:0000256" key="1">
    <source>
        <dbReference type="ARBA" id="ARBA00004141"/>
    </source>
</evidence>
<evidence type="ECO:0000313" key="9">
    <source>
        <dbReference type="Proteomes" id="UP000638313"/>
    </source>
</evidence>
<feature type="transmembrane region" description="Helical" evidence="7">
    <location>
        <begin position="126"/>
        <end position="149"/>
    </location>
</feature>
<evidence type="ECO:0000313" key="8">
    <source>
        <dbReference type="EMBL" id="GHF54195.1"/>
    </source>
</evidence>
<gene>
    <name evidence="8" type="ORF">GCM10010218_39290</name>
</gene>
<dbReference type="Gene3D" id="1.20.1720.10">
    <property type="entry name" value="Multidrug resistance protein D"/>
    <property type="match status" value="1"/>
</dbReference>
<dbReference type="EMBL" id="BNBD01000008">
    <property type="protein sequence ID" value="GHF54195.1"/>
    <property type="molecule type" value="Genomic_DNA"/>
</dbReference>
<protein>
    <recommendedName>
        <fullName evidence="10">Major facilitator superfamily (MFS) profile domain-containing protein</fullName>
    </recommendedName>
</protein>
<feature type="transmembrane region" description="Helical" evidence="7">
    <location>
        <begin position="224"/>
        <end position="246"/>
    </location>
</feature>
<dbReference type="Gene3D" id="3.50.50.60">
    <property type="entry name" value="FAD/NAD(P)-binding domain"/>
    <property type="match status" value="1"/>
</dbReference>
<reference evidence="8" key="2">
    <citation type="submission" date="2020-09" db="EMBL/GenBank/DDBJ databases">
        <authorList>
            <person name="Sun Q."/>
            <person name="Ohkuma M."/>
        </authorList>
    </citation>
    <scope>NUCLEOTIDE SEQUENCE</scope>
    <source>
        <strain evidence="8">JCM 4059</strain>
    </source>
</reference>
<evidence type="ECO:0000256" key="4">
    <source>
        <dbReference type="ARBA" id="ARBA00022989"/>
    </source>
</evidence>
<keyword evidence="9" id="KW-1185">Reference proteome</keyword>
<dbReference type="InterPro" id="IPR036259">
    <property type="entry name" value="MFS_trans_sf"/>
</dbReference>
<keyword evidence="2" id="KW-0813">Transport</keyword>
<dbReference type="GO" id="GO:0046677">
    <property type="term" value="P:response to antibiotic"/>
    <property type="evidence" value="ECO:0007669"/>
    <property type="project" value="UniProtKB-KW"/>
</dbReference>
<proteinExistence type="predicted"/>
<feature type="transmembrane region" description="Helical" evidence="7">
    <location>
        <begin position="99"/>
        <end position="120"/>
    </location>
</feature>
<evidence type="ECO:0000256" key="7">
    <source>
        <dbReference type="SAM" id="Phobius"/>
    </source>
</evidence>
<evidence type="ECO:0000256" key="5">
    <source>
        <dbReference type="ARBA" id="ARBA00023136"/>
    </source>
</evidence>
<evidence type="ECO:0008006" key="10">
    <source>
        <dbReference type="Google" id="ProtNLM"/>
    </source>
</evidence>
<dbReference type="InterPro" id="IPR036188">
    <property type="entry name" value="FAD/NAD-bd_sf"/>
</dbReference>
<dbReference type="PANTHER" id="PTHR42718">
    <property type="entry name" value="MAJOR FACILITATOR SUPERFAMILY MULTIDRUG TRANSPORTER MFSC"/>
    <property type="match status" value="1"/>
</dbReference>
<evidence type="ECO:0000256" key="2">
    <source>
        <dbReference type="ARBA" id="ARBA00022448"/>
    </source>
</evidence>
<dbReference type="RefSeq" id="WP_190130953.1">
    <property type="nucleotide sequence ID" value="NZ_BNBD01000008.1"/>
</dbReference>
<evidence type="ECO:0000256" key="6">
    <source>
        <dbReference type="ARBA" id="ARBA00023251"/>
    </source>
</evidence>
<accession>A0A919B5E5</accession>
<comment type="caution">
    <text evidence="8">The sequence shown here is derived from an EMBL/GenBank/DDBJ whole genome shotgun (WGS) entry which is preliminary data.</text>
</comment>